<dbReference type="Proteomes" id="UP000789706">
    <property type="component" value="Unassembled WGS sequence"/>
</dbReference>
<evidence type="ECO:0000313" key="1">
    <source>
        <dbReference type="EMBL" id="CAG8537446.1"/>
    </source>
</evidence>
<protein>
    <submittedName>
        <fullName evidence="1">5723_t:CDS:1</fullName>
    </submittedName>
</protein>
<gene>
    <name evidence="1" type="ORF">DEBURN_LOCUS6443</name>
</gene>
<evidence type="ECO:0000313" key="2">
    <source>
        <dbReference type="Proteomes" id="UP000789706"/>
    </source>
</evidence>
<dbReference type="AlphaFoldDB" id="A0A9N9FHY4"/>
<accession>A0A9N9FHY4</accession>
<sequence length="59" mass="6870">MVSIYLNFAPEEDFISVHIRIVGDFTEALDKKLRCYFDKENKENKVEILIGAVHHSQAF</sequence>
<organism evidence="1 2">
    <name type="scientific">Diversispora eburnea</name>
    <dbReference type="NCBI Taxonomy" id="1213867"/>
    <lineage>
        <taxon>Eukaryota</taxon>
        <taxon>Fungi</taxon>
        <taxon>Fungi incertae sedis</taxon>
        <taxon>Mucoromycota</taxon>
        <taxon>Glomeromycotina</taxon>
        <taxon>Glomeromycetes</taxon>
        <taxon>Diversisporales</taxon>
        <taxon>Diversisporaceae</taxon>
        <taxon>Diversispora</taxon>
    </lineage>
</organism>
<name>A0A9N9FHY4_9GLOM</name>
<comment type="caution">
    <text evidence="1">The sequence shown here is derived from an EMBL/GenBank/DDBJ whole genome shotgun (WGS) entry which is preliminary data.</text>
</comment>
<dbReference type="EMBL" id="CAJVPK010000662">
    <property type="protein sequence ID" value="CAG8537446.1"/>
    <property type="molecule type" value="Genomic_DNA"/>
</dbReference>
<keyword evidence="2" id="KW-1185">Reference proteome</keyword>
<dbReference type="OrthoDB" id="167398at2759"/>
<reference evidence="1" key="1">
    <citation type="submission" date="2021-06" db="EMBL/GenBank/DDBJ databases">
        <authorList>
            <person name="Kallberg Y."/>
            <person name="Tangrot J."/>
            <person name="Rosling A."/>
        </authorList>
    </citation>
    <scope>NUCLEOTIDE SEQUENCE</scope>
    <source>
        <strain evidence="1">AZ414A</strain>
    </source>
</reference>
<proteinExistence type="predicted"/>